<name>A0A7X0FB70_9HYPH</name>
<dbReference type="GO" id="GO:0043565">
    <property type="term" value="F:sequence-specific DNA binding"/>
    <property type="evidence" value="ECO:0007669"/>
    <property type="project" value="TreeGrafter"/>
</dbReference>
<comment type="caution">
    <text evidence="6">The sequence shown here is derived from an EMBL/GenBank/DDBJ whole genome shotgun (WGS) entry which is preliminary data.</text>
</comment>
<dbReference type="CDD" id="cd05466">
    <property type="entry name" value="PBP2_LTTR_substrate"/>
    <property type="match status" value="1"/>
</dbReference>
<evidence type="ECO:0000256" key="3">
    <source>
        <dbReference type="ARBA" id="ARBA00023125"/>
    </source>
</evidence>
<keyword evidence="3 6" id="KW-0238">DNA-binding</keyword>
<dbReference type="InterPro" id="IPR036390">
    <property type="entry name" value="WH_DNA-bd_sf"/>
</dbReference>
<evidence type="ECO:0000256" key="4">
    <source>
        <dbReference type="ARBA" id="ARBA00023163"/>
    </source>
</evidence>
<dbReference type="PRINTS" id="PR00039">
    <property type="entry name" value="HTHLYSR"/>
</dbReference>
<dbReference type="Pfam" id="PF03466">
    <property type="entry name" value="LysR_substrate"/>
    <property type="match status" value="1"/>
</dbReference>
<evidence type="ECO:0000256" key="2">
    <source>
        <dbReference type="ARBA" id="ARBA00023015"/>
    </source>
</evidence>
<accession>A0A7X0FB70</accession>
<proteinExistence type="inferred from homology"/>
<evidence type="ECO:0000313" key="6">
    <source>
        <dbReference type="EMBL" id="MBB6356209.1"/>
    </source>
</evidence>
<evidence type="ECO:0000313" key="7">
    <source>
        <dbReference type="Proteomes" id="UP000536262"/>
    </source>
</evidence>
<dbReference type="Pfam" id="PF00126">
    <property type="entry name" value="HTH_1"/>
    <property type="match status" value="1"/>
</dbReference>
<evidence type="ECO:0000259" key="5">
    <source>
        <dbReference type="PROSITE" id="PS50931"/>
    </source>
</evidence>
<dbReference type="InterPro" id="IPR000847">
    <property type="entry name" value="LysR_HTH_N"/>
</dbReference>
<organism evidence="6 7">
    <name type="scientific">Aminobacter aganoensis</name>
    <dbReference type="NCBI Taxonomy" id="83264"/>
    <lineage>
        <taxon>Bacteria</taxon>
        <taxon>Pseudomonadati</taxon>
        <taxon>Pseudomonadota</taxon>
        <taxon>Alphaproteobacteria</taxon>
        <taxon>Hyphomicrobiales</taxon>
        <taxon>Phyllobacteriaceae</taxon>
        <taxon>Aminobacter</taxon>
    </lineage>
</organism>
<dbReference type="SUPFAM" id="SSF53850">
    <property type="entry name" value="Periplasmic binding protein-like II"/>
    <property type="match status" value="1"/>
</dbReference>
<dbReference type="Gene3D" id="1.10.10.10">
    <property type="entry name" value="Winged helix-like DNA-binding domain superfamily/Winged helix DNA-binding domain"/>
    <property type="match status" value="1"/>
</dbReference>
<dbReference type="RefSeq" id="WP_184700520.1">
    <property type="nucleotide sequence ID" value="NZ_BAABEG010000002.1"/>
</dbReference>
<comment type="similarity">
    <text evidence="1">Belongs to the LysR transcriptional regulatory family.</text>
</comment>
<sequence>MNLRQLEVFRAVMQTGSTIGASGVLSLSQSAISRQLTSLEQEIGLELFRREKGRLVPKPEATALLQEVGELSDVLARLKRRTDELSAGWSGKTLIKMGFPHSLTTTLLPGLVRDFLAAQSEVSIELVAGPYDAIERAVMGRTVDFGFVRLPTEDRGLQTMPLVSSGQLCALPVGHPLAERETVSADDLSRTDLVLLGRLRSSREDIEERLRHAQGTVRCRVETHSVESSVAMVAEGIGVSIIPALIGNLLKSDRVVMRPFSPPLWNDYGIATLRDTQLSRPVLNFIDTLRERLVGDGTMTKPIG</sequence>
<keyword evidence="4" id="KW-0804">Transcription</keyword>
<reference evidence="6 7" key="1">
    <citation type="submission" date="2020-08" db="EMBL/GenBank/DDBJ databases">
        <title>Genomic Encyclopedia of Type Strains, Phase IV (KMG-IV): sequencing the most valuable type-strain genomes for metagenomic binning, comparative biology and taxonomic classification.</title>
        <authorList>
            <person name="Goeker M."/>
        </authorList>
    </citation>
    <scope>NUCLEOTIDE SEQUENCE [LARGE SCALE GENOMIC DNA]</scope>
    <source>
        <strain evidence="6 7">DSM 7051</strain>
    </source>
</reference>
<dbReference type="EMBL" id="JACHOU010000012">
    <property type="protein sequence ID" value="MBB6356209.1"/>
    <property type="molecule type" value="Genomic_DNA"/>
</dbReference>
<evidence type="ECO:0000256" key="1">
    <source>
        <dbReference type="ARBA" id="ARBA00009437"/>
    </source>
</evidence>
<dbReference type="SUPFAM" id="SSF46785">
    <property type="entry name" value="Winged helix' DNA-binding domain"/>
    <property type="match status" value="1"/>
</dbReference>
<dbReference type="InterPro" id="IPR036388">
    <property type="entry name" value="WH-like_DNA-bd_sf"/>
</dbReference>
<keyword evidence="2" id="KW-0805">Transcription regulation</keyword>
<dbReference type="PROSITE" id="PS50931">
    <property type="entry name" value="HTH_LYSR"/>
    <property type="match status" value="1"/>
</dbReference>
<dbReference type="GO" id="GO:0003700">
    <property type="term" value="F:DNA-binding transcription factor activity"/>
    <property type="evidence" value="ECO:0007669"/>
    <property type="project" value="InterPro"/>
</dbReference>
<dbReference type="PANTHER" id="PTHR30427:SF1">
    <property type="entry name" value="TRANSCRIPTIONAL ACTIVATOR PROTEIN LYSR"/>
    <property type="match status" value="1"/>
</dbReference>
<dbReference type="Gene3D" id="3.40.190.290">
    <property type="match status" value="1"/>
</dbReference>
<dbReference type="InterPro" id="IPR005119">
    <property type="entry name" value="LysR_subst-bd"/>
</dbReference>
<dbReference type="GO" id="GO:0010628">
    <property type="term" value="P:positive regulation of gene expression"/>
    <property type="evidence" value="ECO:0007669"/>
    <property type="project" value="TreeGrafter"/>
</dbReference>
<keyword evidence="7" id="KW-1185">Reference proteome</keyword>
<dbReference type="Proteomes" id="UP000536262">
    <property type="component" value="Unassembled WGS sequence"/>
</dbReference>
<gene>
    <name evidence="6" type="ORF">GGR00_004017</name>
</gene>
<feature type="domain" description="HTH lysR-type" evidence="5">
    <location>
        <begin position="1"/>
        <end position="58"/>
    </location>
</feature>
<protein>
    <submittedName>
        <fullName evidence="6">DNA-binding transcriptional LysR family regulator</fullName>
    </submittedName>
</protein>
<dbReference type="PANTHER" id="PTHR30427">
    <property type="entry name" value="TRANSCRIPTIONAL ACTIVATOR PROTEIN LYSR"/>
    <property type="match status" value="1"/>
</dbReference>
<dbReference type="AlphaFoldDB" id="A0A7X0FB70"/>